<dbReference type="InterPro" id="IPR001279">
    <property type="entry name" value="Metallo-B-lactamas"/>
</dbReference>
<evidence type="ECO:0000256" key="3">
    <source>
        <dbReference type="ARBA" id="ARBA00022801"/>
    </source>
</evidence>
<evidence type="ECO:0000256" key="2">
    <source>
        <dbReference type="ARBA" id="ARBA00022723"/>
    </source>
</evidence>
<keyword evidence="2" id="KW-0479">Metal-binding</keyword>
<evidence type="ECO:0000259" key="5">
    <source>
        <dbReference type="SMART" id="SM00849"/>
    </source>
</evidence>
<dbReference type="InterPro" id="IPR051453">
    <property type="entry name" value="MBL_Glyoxalase_II"/>
</dbReference>
<dbReference type="SMART" id="SM00849">
    <property type="entry name" value="Lactamase_B"/>
    <property type="match status" value="1"/>
</dbReference>
<evidence type="ECO:0000313" key="6">
    <source>
        <dbReference type="EMBL" id="MDA0567314.1"/>
    </source>
</evidence>
<dbReference type="SUPFAM" id="SSF56281">
    <property type="entry name" value="Metallo-hydrolase/oxidoreductase"/>
    <property type="match status" value="1"/>
</dbReference>
<reference evidence="6" key="1">
    <citation type="submission" date="2021-10" db="EMBL/GenBank/DDBJ databases">
        <title>Streptomonospora sp. nov., isolated from mangrove soil.</title>
        <authorList>
            <person name="Chen X."/>
            <person name="Ge X."/>
            <person name="Liu W."/>
        </authorList>
    </citation>
    <scope>NUCLEOTIDE SEQUENCE</scope>
    <source>
        <strain evidence="6">S1-112</strain>
    </source>
</reference>
<evidence type="ECO:0000313" key="7">
    <source>
        <dbReference type="Proteomes" id="UP001140076"/>
    </source>
</evidence>
<dbReference type="GO" id="GO:0046872">
    <property type="term" value="F:metal ion binding"/>
    <property type="evidence" value="ECO:0007669"/>
    <property type="project" value="UniProtKB-KW"/>
</dbReference>
<dbReference type="InterPro" id="IPR036866">
    <property type="entry name" value="RibonucZ/Hydroxyglut_hydro"/>
</dbReference>
<evidence type="ECO:0000256" key="4">
    <source>
        <dbReference type="ARBA" id="ARBA00022833"/>
    </source>
</evidence>
<dbReference type="PANTHER" id="PTHR46233:SF3">
    <property type="entry name" value="HYDROXYACYLGLUTATHIONE HYDROLASE GLOC"/>
    <property type="match status" value="1"/>
</dbReference>
<keyword evidence="3" id="KW-0378">Hydrolase</keyword>
<dbReference type="RefSeq" id="WP_270074563.1">
    <property type="nucleotide sequence ID" value="NZ_JAJAQC010000054.1"/>
</dbReference>
<feature type="domain" description="Metallo-beta-lactamase" evidence="5">
    <location>
        <begin position="12"/>
        <end position="209"/>
    </location>
</feature>
<protein>
    <submittedName>
        <fullName evidence="6">MBL fold metallo-hydrolase</fullName>
    </submittedName>
</protein>
<dbReference type="Pfam" id="PF00753">
    <property type="entry name" value="Lactamase_B"/>
    <property type="match status" value="1"/>
</dbReference>
<gene>
    <name evidence="6" type="ORF">LG943_23770</name>
</gene>
<dbReference type="Proteomes" id="UP001140076">
    <property type="component" value="Unassembled WGS sequence"/>
</dbReference>
<comment type="cofactor">
    <cofactor evidence="1">
        <name>Zn(2+)</name>
        <dbReference type="ChEBI" id="CHEBI:29105"/>
    </cofactor>
</comment>
<organism evidence="6 7">
    <name type="scientific">Streptomonospora mangrovi</name>
    <dbReference type="NCBI Taxonomy" id="2883123"/>
    <lineage>
        <taxon>Bacteria</taxon>
        <taxon>Bacillati</taxon>
        <taxon>Actinomycetota</taxon>
        <taxon>Actinomycetes</taxon>
        <taxon>Streptosporangiales</taxon>
        <taxon>Nocardiopsidaceae</taxon>
        <taxon>Streptomonospora</taxon>
    </lineage>
</organism>
<dbReference type="Gene3D" id="3.60.15.10">
    <property type="entry name" value="Ribonuclease Z/Hydroxyacylglutathione hydrolase-like"/>
    <property type="match status" value="1"/>
</dbReference>
<keyword evidence="4" id="KW-0862">Zinc</keyword>
<keyword evidence="7" id="KW-1185">Reference proteome</keyword>
<comment type="caution">
    <text evidence="6">The sequence shown here is derived from an EMBL/GenBank/DDBJ whole genome shotgun (WGS) entry which is preliminary data.</text>
</comment>
<name>A0A9X3SJG0_9ACTN</name>
<dbReference type="AlphaFoldDB" id="A0A9X3SJG0"/>
<proteinExistence type="predicted"/>
<dbReference type="PANTHER" id="PTHR46233">
    <property type="entry name" value="HYDROXYACYLGLUTATHIONE HYDROLASE GLOC"/>
    <property type="match status" value="1"/>
</dbReference>
<dbReference type="EMBL" id="JAJAQC010000054">
    <property type="protein sequence ID" value="MDA0567314.1"/>
    <property type="molecule type" value="Genomic_DNA"/>
</dbReference>
<accession>A0A9X3SJG0</accession>
<evidence type="ECO:0000256" key="1">
    <source>
        <dbReference type="ARBA" id="ARBA00001947"/>
    </source>
</evidence>
<dbReference type="GO" id="GO:0016787">
    <property type="term" value="F:hydrolase activity"/>
    <property type="evidence" value="ECO:0007669"/>
    <property type="project" value="UniProtKB-KW"/>
</dbReference>
<sequence>MFITAFPAGPLAANCYVVAAAAESGAPCVVVDPGQDAAEGVAAAVARHGLSIEAVLLTHGHFDHVWSAAAVAGHGGAGAPTHIHGADRVLLTDPAKGLDPVLGGQLSALLGDTAPAEPHPLVELAGGERLALAGLEFSVEHVPGHTPGSVAFGVADAQDGAGVLFTGDLLFAGSIGRTDLPGGDHAQILASLERVCAAWGEDTHVLPGHGPRTTLGRERATNPFLRDIAGR</sequence>